<sequence>MAKFLKRIKLCFRIFCYLLNFAIIKSLDFKSFLKSLESVGLDVFFINIITSFFISLVLSLQIVKEFLYLNAVHLVSSILAMSFIRELSPVLTAIIIICKVGSLFTSEIGTMVVTEQIDSLFILGINPICYLIYPRVLALILMFPLLNLFSLFTSFISSAFICFFLYDISPNFFFINLWYSNILFDLIKSLLKVLIFGLFISMISCVWGITTSGGSRGVGFSTTSSVVTSLIAVFILNFFLSYFLFDSLLSAFSIL</sequence>
<evidence type="ECO:0000313" key="2">
    <source>
        <dbReference type="EMBL" id="ARW62834.1"/>
    </source>
</evidence>
<feature type="transmembrane region" description="Helical" evidence="1">
    <location>
        <begin position="149"/>
        <end position="168"/>
    </location>
</feature>
<dbReference type="GO" id="GO:0043190">
    <property type="term" value="C:ATP-binding cassette (ABC) transporter complex"/>
    <property type="evidence" value="ECO:0007669"/>
    <property type="project" value="InterPro"/>
</dbReference>
<keyword evidence="2" id="KW-0934">Plastid</keyword>
<accession>A0A1Z1MAQ3</accession>
<feature type="transmembrane region" description="Helical" evidence="1">
    <location>
        <begin position="189"/>
        <end position="210"/>
    </location>
</feature>
<feature type="transmembrane region" description="Helical" evidence="1">
    <location>
        <begin position="67"/>
        <end position="84"/>
    </location>
</feature>
<reference evidence="2" key="1">
    <citation type="journal article" date="2017" name="J. Phycol.">
        <title>Analysis of chloroplast genomes and a supermatrix inform reclassification of the Rhodomelaceae (Rhodophyta).</title>
        <authorList>
            <person name="Diaz-Tapia P."/>
            <person name="Maggs C.A."/>
            <person name="West J.A."/>
            <person name="Verbruggen H."/>
        </authorList>
    </citation>
    <scope>NUCLEOTIDE SEQUENCE</scope>
    <source>
        <strain evidence="2">PD516</strain>
    </source>
</reference>
<evidence type="ECO:0000256" key="1">
    <source>
        <dbReference type="SAM" id="Phobius"/>
    </source>
</evidence>
<evidence type="ECO:0008006" key="3">
    <source>
        <dbReference type="Google" id="ProtNLM"/>
    </source>
</evidence>
<feature type="transmembrane region" description="Helical" evidence="1">
    <location>
        <begin position="120"/>
        <end position="143"/>
    </location>
</feature>
<dbReference type="InterPro" id="IPR030802">
    <property type="entry name" value="Permease_MalE"/>
</dbReference>
<dbReference type="PANTHER" id="PTHR30188">
    <property type="entry name" value="ABC TRANSPORTER PERMEASE PROTEIN-RELATED"/>
    <property type="match status" value="1"/>
</dbReference>
<feature type="transmembrane region" description="Helical" evidence="1">
    <location>
        <begin position="39"/>
        <end position="60"/>
    </location>
</feature>
<dbReference type="AlphaFoldDB" id="A0A1Z1MAQ3"/>
<dbReference type="PANTHER" id="PTHR30188:SF4">
    <property type="entry name" value="PROTEIN TRIGALACTOSYLDIACYLGLYCEROL 1, CHLOROPLASTIC"/>
    <property type="match status" value="1"/>
</dbReference>
<dbReference type="RefSeq" id="YP_009394272.1">
    <property type="nucleotide sequence ID" value="NC_035272.1"/>
</dbReference>
<name>A0A1Z1MAQ3_9FLOR</name>
<dbReference type="EMBL" id="MF101425">
    <property type="protein sequence ID" value="ARW62834.1"/>
    <property type="molecule type" value="Genomic_DNA"/>
</dbReference>
<dbReference type="GO" id="GO:0005548">
    <property type="term" value="F:phospholipid transporter activity"/>
    <property type="evidence" value="ECO:0007669"/>
    <property type="project" value="TreeGrafter"/>
</dbReference>
<keyword evidence="1" id="KW-0472">Membrane</keyword>
<proteinExistence type="predicted"/>
<protein>
    <recommendedName>
        <fullName evidence="3">ABC transporter permease</fullName>
    </recommendedName>
</protein>
<geneLocation type="chloroplast" evidence="2"/>
<gene>
    <name evidence="2" type="primary">ycf63</name>
</gene>
<keyword evidence="2" id="KW-0150">Chloroplast</keyword>
<feature type="transmembrane region" description="Helical" evidence="1">
    <location>
        <begin position="10"/>
        <end position="27"/>
    </location>
</feature>
<organism evidence="2">
    <name type="scientific">Leptosiphonia brodiei</name>
    <dbReference type="NCBI Taxonomy" id="2608611"/>
    <lineage>
        <taxon>Eukaryota</taxon>
        <taxon>Rhodophyta</taxon>
        <taxon>Florideophyceae</taxon>
        <taxon>Rhodymeniophycidae</taxon>
        <taxon>Ceramiales</taxon>
        <taxon>Rhodomelaceae</taxon>
        <taxon>Polysiphonioideae</taxon>
        <taxon>Leptosiphonia</taxon>
    </lineage>
</organism>
<keyword evidence="1" id="KW-1133">Transmembrane helix</keyword>
<dbReference type="GeneID" id="33356108"/>
<dbReference type="Pfam" id="PF02405">
    <property type="entry name" value="MlaE"/>
    <property type="match status" value="1"/>
</dbReference>
<feature type="transmembrane region" description="Helical" evidence="1">
    <location>
        <begin position="90"/>
        <end position="113"/>
    </location>
</feature>
<keyword evidence="1" id="KW-0812">Transmembrane</keyword>
<feature type="transmembrane region" description="Helical" evidence="1">
    <location>
        <begin position="222"/>
        <end position="245"/>
    </location>
</feature>